<dbReference type="OrthoDB" id="2274698at2759"/>
<dbReference type="PANTHER" id="PTHR37994">
    <property type="entry name" value="ARAE_2_N DOMAIN-CONTAINING PROTEIN-RELATED"/>
    <property type="match status" value="1"/>
</dbReference>
<reference evidence="3 4" key="1">
    <citation type="journal article" date="2014" name="BMC Genomics">
        <title>Genome sequencing of four Aureobasidium pullulans varieties: biotechnological potential, stress tolerance, and description of new species.</title>
        <authorList>
            <person name="Gostin Ar C."/>
            <person name="Ohm R.A."/>
            <person name="Kogej T."/>
            <person name="Sonjak S."/>
            <person name="Turk M."/>
            <person name="Zajc J."/>
            <person name="Zalar P."/>
            <person name="Grube M."/>
            <person name="Sun H."/>
            <person name="Han J."/>
            <person name="Sharma A."/>
            <person name="Chiniquy J."/>
            <person name="Ngan C.Y."/>
            <person name="Lipzen A."/>
            <person name="Barry K."/>
            <person name="Grigoriev I.V."/>
            <person name="Gunde-Cimerman N."/>
        </authorList>
    </citation>
    <scope>NUCLEOTIDE SEQUENCE [LARGE SCALE GENOMIC DNA]</scope>
    <source>
        <strain evidence="3 4">EXF-150</strain>
    </source>
</reference>
<name>A0A074XYJ2_AURPU</name>
<protein>
    <recommendedName>
        <fullName evidence="2">Putative ER transporter 6TM N-terminal domain-containing protein</fullName>
    </recommendedName>
</protein>
<sequence length="329" mass="37280">MSSILVIRSIIPVKFSWHSDSTSCHQSARMSNSIGRRLKAVWKSLGIDFEVACLMFKGSVPVAISLAIYQSTAVSEVYSSLGFLVSIIAVVTVNLLPRAELIQMTFTICAFTAIAISSMMLATWSGLQARFHTDPQGLHSYNLRPYIVEFLRRRSLEARYPALLIPTILYNIFVIVQLTSCSRFETWAQCWDLIYLTTKCYYTGIAISFVSGIIIYPVSCRTEMFKVQKKYLHGVRDVLEETRSYLANLQKAPTFFPVLTHGVKLDEPEKMQAVRDGTAMIQKMAEVKAAYTKMRHELAMAKREIAWGKQRARDFTAISDLCRKVLMPL</sequence>
<evidence type="ECO:0000256" key="1">
    <source>
        <dbReference type="SAM" id="Phobius"/>
    </source>
</evidence>
<dbReference type="RefSeq" id="XP_029755948.1">
    <property type="nucleotide sequence ID" value="XM_029903181.1"/>
</dbReference>
<evidence type="ECO:0000313" key="4">
    <source>
        <dbReference type="Proteomes" id="UP000030706"/>
    </source>
</evidence>
<proteinExistence type="predicted"/>
<evidence type="ECO:0000259" key="2">
    <source>
        <dbReference type="Pfam" id="PF10337"/>
    </source>
</evidence>
<dbReference type="AlphaFoldDB" id="A0A074XYJ2"/>
<dbReference type="HOGENOM" id="CLU_963083_0_0_1"/>
<keyword evidence="4" id="KW-1185">Reference proteome</keyword>
<feature type="transmembrane region" description="Helical" evidence="1">
    <location>
        <begin position="108"/>
        <end position="127"/>
    </location>
</feature>
<keyword evidence="1" id="KW-1133">Transmembrane helix</keyword>
<organism evidence="3 4">
    <name type="scientific">Aureobasidium pullulans EXF-150</name>
    <dbReference type="NCBI Taxonomy" id="1043002"/>
    <lineage>
        <taxon>Eukaryota</taxon>
        <taxon>Fungi</taxon>
        <taxon>Dikarya</taxon>
        <taxon>Ascomycota</taxon>
        <taxon>Pezizomycotina</taxon>
        <taxon>Dothideomycetes</taxon>
        <taxon>Dothideomycetidae</taxon>
        <taxon>Dothideales</taxon>
        <taxon>Saccotheciaceae</taxon>
        <taxon>Aureobasidium</taxon>
    </lineage>
</organism>
<keyword evidence="1" id="KW-0812">Transmembrane</keyword>
<feature type="transmembrane region" description="Helical" evidence="1">
    <location>
        <begin position="200"/>
        <end position="219"/>
    </location>
</feature>
<evidence type="ECO:0000313" key="3">
    <source>
        <dbReference type="EMBL" id="KEQ79761.1"/>
    </source>
</evidence>
<dbReference type="GeneID" id="40745487"/>
<accession>A0A074XYJ2</accession>
<dbReference type="PANTHER" id="PTHR37994:SF4">
    <property type="entry name" value="ER TRANSPORTER 6TM N-TERMINAL DOMAIN-CONTAINING PROTEIN-RELATED"/>
    <property type="match status" value="1"/>
</dbReference>
<keyword evidence="1" id="KW-0472">Membrane</keyword>
<feature type="domain" description="Putative ER transporter 6TM N-terminal" evidence="2">
    <location>
        <begin position="156"/>
        <end position="328"/>
    </location>
</feature>
<feature type="transmembrane region" description="Helical" evidence="1">
    <location>
        <begin position="160"/>
        <end position="179"/>
    </location>
</feature>
<gene>
    <name evidence="3" type="ORF">M438DRAFT_327649</name>
</gene>
<feature type="transmembrane region" description="Helical" evidence="1">
    <location>
        <begin position="77"/>
        <end position="96"/>
    </location>
</feature>
<dbReference type="InterPro" id="IPR018823">
    <property type="entry name" value="ArAE_2_N"/>
</dbReference>
<dbReference type="EMBL" id="KL585003">
    <property type="protein sequence ID" value="KEQ79761.1"/>
    <property type="molecule type" value="Genomic_DNA"/>
</dbReference>
<dbReference type="STRING" id="1043002.A0A074XYJ2"/>
<dbReference type="Proteomes" id="UP000030706">
    <property type="component" value="Unassembled WGS sequence"/>
</dbReference>
<dbReference type="Pfam" id="PF10337">
    <property type="entry name" value="ArAE_2_N"/>
    <property type="match status" value="1"/>
</dbReference>